<dbReference type="RefSeq" id="WP_144451109.1">
    <property type="nucleotide sequence ID" value="NZ_VLKZ01000008.1"/>
</dbReference>
<sequence length="554" mass="63823">MDKVKCECGFLNPHGTIVCESCGKPLTENDNDKKLLNMRYEGVARRSQTYTTTFIDKIWMFFSSVKVGIWIIVLLLVSSAVGTIYPQEMYIPPTVNPAVYYADEYGFTGEMYYQLGFHNLYGSWWYMLLIAGLGVSIFIASLDRFVPLYRALKNQRVTRHSNFMKRQRVYGTSKVDDIDDTFEQVKQKLTEKKYKISEENGNLVAEKGRFARWGPYVNHIGLIIFLIGCMLRYFPGMYIDEHVWIREDEIEVVPGTGSQYFVKNEEFLVELYDEDDEIFADAIQRAGAPVVKTYQTDAILYEREDTGTVGLEGDLKEIDHHEIRVNEPMKFDGFALYQVDYKLNELNTMSFTLENKETSETFGRMDIDLLDPQPEYDLGDGYRVELTQYFADYYLNEANVPSTRSKIPDNPVFIFKMFTPETPEGEVSFVGIRQNLEPLGENQYKMTFIDVDTKHVTALAVRKDNTLGFLIAGGIIFMIGLVQGSYWAHRRVWLQRINGEVWVAGHTNKNYFALRKDIDYAIEGTGISSPVDQVEEEEKAQKAEKDQNTSDVKE</sequence>
<keyword evidence="3" id="KW-0201">Cytochrome c-type biogenesis</keyword>
<dbReference type="AlphaFoldDB" id="A0A562QD11"/>
<keyword evidence="10" id="KW-1185">Reference proteome</keyword>
<evidence type="ECO:0000256" key="1">
    <source>
        <dbReference type="ARBA" id="ARBA00004141"/>
    </source>
</evidence>
<evidence type="ECO:0000256" key="4">
    <source>
        <dbReference type="ARBA" id="ARBA00022989"/>
    </source>
</evidence>
<evidence type="ECO:0000256" key="6">
    <source>
        <dbReference type="SAM" id="MobiDB-lite"/>
    </source>
</evidence>
<proteinExistence type="predicted"/>
<protein>
    <submittedName>
        <fullName evidence="9">Cytochrome c biogenesis protein</fullName>
    </submittedName>
</protein>
<evidence type="ECO:0000256" key="2">
    <source>
        <dbReference type="ARBA" id="ARBA00022692"/>
    </source>
</evidence>
<comment type="subcellular location">
    <subcellularLocation>
        <location evidence="1">Membrane</location>
        <topology evidence="1">Multi-pass membrane protein</topology>
    </subcellularLocation>
</comment>
<gene>
    <name evidence="9" type="ORF">IQ10_02861</name>
</gene>
<accession>A0A562QD11</accession>
<dbReference type="EMBL" id="VLKZ01000008">
    <property type="protein sequence ID" value="TWI54638.1"/>
    <property type="molecule type" value="Genomic_DNA"/>
</dbReference>
<keyword evidence="2 7" id="KW-0812">Transmembrane</keyword>
<evidence type="ECO:0000256" key="3">
    <source>
        <dbReference type="ARBA" id="ARBA00022748"/>
    </source>
</evidence>
<keyword evidence="4 7" id="KW-1133">Transmembrane helix</keyword>
<evidence type="ECO:0000259" key="8">
    <source>
        <dbReference type="Pfam" id="PF05140"/>
    </source>
</evidence>
<feature type="transmembrane region" description="Helical" evidence="7">
    <location>
        <begin position="216"/>
        <end position="234"/>
    </location>
</feature>
<reference evidence="9 10" key="1">
    <citation type="journal article" date="2015" name="Stand. Genomic Sci.">
        <title>Genomic Encyclopedia of Bacterial and Archaeal Type Strains, Phase III: the genomes of soil and plant-associated and newly described type strains.</title>
        <authorList>
            <person name="Whitman W.B."/>
            <person name="Woyke T."/>
            <person name="Klenk H.P."/>
            <person name="Zhou Y."/>
            <person name="Lilburn T.G."/>
            <person name="Beck B.J."/>
            <person name="De Vos P."/>
            <person name="Vandamme P."/>
            <person name="Eisen J.A."/>
            <person name="Garrity G."/>
            <person name="Hugenholtz P."/>
            <person name="Kyrpides N.C."/>
        </authorList>
    </citation>
    <scope>NUCLEOTIDE SEQUENCE [LARGE SCALE GENOMIC DNA]</scope>
    <source>
        <strain evidence="9 10">CGMCC 1.10116</strain>
    </source>
</reference>
<name>A0A562QD11_9BACI</name>
<dbReference type="GO" id="GO:0017004">
    <property type="term" value="P:cytochrome complex assembly"/>
    <property type="evidence" value="ECO:0007669"/>
    <property type="project" value="UniProtKB-KW"/>
</dbReference>
<feature type="transmembrane region" description="Helical" evidence="7">
    <location>
        <begin position="467"/>
        <end position="488"/>
    </location>
</feature>
<dbReference type="Proteomes" id="UP000315711">
    <property type="component" value="Unassembled WGS sequence"/>
</dbReference>
<organism evidence="9 10">
    <name type="scientific">Halalkalibacter nanhaiisediminis</name>
    <dbReference type="NCBI Taxonomy" id="688079"/>
    <lineage>
        <taxon>Bacteria</taxon>
        <taxon>Bacillati</taxon>
        <taxon>Bacillota</taxon>
        <taxon>Bacilli</taxon>
        <taxon>Bacillales</taxon>
        <taxon>Bacillaceae</taxon>
        <taxon>Halalkalibacter</taxon>
    </lineage>
</organism>
<comment type="caution">
    <text evidence="9">The sequence shown here is derived from an EMBL/GenBank/DDBJ whole genome shotgun (WGS) entry which is preliminary data.</text>
</comment>
<feature type="transmembrane region" description="Helical" evidence="7">
    <location>
        <begin position="124"/>
        <end position="146"/>
    </location>
</feature>
<evidence type="ECO:0000313" key="9">
    <source>
        <dbReference type="EMBL" id="TWI54638.1"/>
    </source>
</evidence>
<feature type="transmembrane region" description="Helical" evidence="7">
    <location>
        <begin position="67"/>
        <end position="85"/>
    </location>
</feature>
<evidence type="ECO:0000313" key="10">
    <source>
        <dbReference type="Proteomes" id="UP000315711"/>
    </source>
</evidence>
<dbReference type="InterPro" id="IPR023494">
    <property type="entry name" value="Cyt_c_bgen_Ccs1/CcsB/ResB"/>
</dbReference>
<dbReference type="PANTHER" id="PTHR31566">
    <property type="entry name" value="CYTOCHROME C BIOGENESIS PROTEIN CCS1, CHLOROPLASTIC"/>
    <property type="match status" value="1"/>
</dbReference>
<feature type="region of interest" description="Disordered" evidence="6">
    <location>
        <begin position="529"/>
        <end position="554"/>
    </location>
</feature>
<dbReference type="PANTHER" id="PTHR31566:SF0">
    <property type="entry name" value="CYTOCHROME C BIOGENESIS PROTEIN CCS1, CHLOROPLASTIC"/>
    <property type="match status" value="1"/>
</dbReference>
<evidence type="ECO:0000256" key="5">
    <source>
        <dbReference type="ARBA" id="ARBA00023136"/>
    </source>
</evidence>
<dbReference type="GO" id="GO:0016020">
    <property type="term" value="C:membrane"/>
    <property type="evidence" value="ECO:0007669"/>
    <property type="project" value="UniProtKB-SubCell"/>
</dbReference>
<dbReference type="OrthoDB" id="9770923at2"/>
<dbReference type="Pfam" id="PF05140">
    <property type="entry name" value="ResB"/>
    <property type="match status" value="1"/>
</dbReference>
<keyword evidence="5 7" id="KW-0472">Membrane</keyword>
<feature type="domain" description="ResB-like" evidence="8">
    <location>
        <begin position="65"/>
        <end position="518"/>
    </location>
</feature>
<feature type="compositionally biased region" description="Basic and acidic residues" evidence="6">
    <location>
        <begin position="539"/>
        <end position="554"/>
    </location>
</feature>
<evidence type="ECO:0000256" key="7">
    <source>
        <dbReference type="SAM" id="Phobius"/>
    </source>
</evidence>
<dbReference type="InterPro" id="IPR007816">
    <property type="entry name" value="ResB-like_domain"/>
</dbReference>